<feature type="domain" description="FUZ/MON1/HPS1 second Longin" evidence="3">
    <location>
        <begin position="195"/>
        <end position="292"/>
    </location>
</feature>
<keyword evidence="1" id="KW-0653">Protein transport</keyword>
<dbReference type="GO" id="GO:0005774">
    <property type="term" value="C:vacuolar membrane"/>
    <property type="evidence" value="ECO:0007669"/>
    <property type="project" value="UniProtKB-SubCell"/>
</dbReference>
<dbReference type="EMBL" id="LSSN01001689">
    <property type="protein sequence ID" value="OMJ18648.1"/>
    <property type="molecule type" value="Genomic_DNA"/>
</dbReference>
<dbReference type="Proteomes" id="UP000187283">
    <property type="component" value="Unassembled WGS sequence"/>
</dbReference>
<dbReference type="AlphaFoldDB" id="A0A1R1XVL2"/>
<comment type="caution">
    <text evidence="4">The sequence shown here is derived from an EMBL/GenBank/DDBJ whole genome shotgun (WGS) entry which is preliminary data.</text>
</comment>
<dbReference type="Pfam" id="PF19037">
    <property type="entry name" value="Fuz_longin_2"/>
    <property type="match status" value="1"/>
</dbReference>
<evidence type="ECO:0000256" key="1">
    <source>
        <dbReference type="RuleBase" id="RU367048"/>
    </source>
</evidence>
<dbReference type="GO" id="GO:0006623">
    <property type="term" value="P:protein targeting to vacuole"/>
    <property type="evidence" value="ECO:0007669"/>
    <property type="project" value="UniProtKB-UniRule"/>
</dbReference>
<comment type="similarity">
    <text evidence="1">Belongs to the MON1/SAND family.</text>
</comment>
<keyword evidence="5" id="KW-1185">Reference proteome</keyword>
<accession>A0A1R1XVL2</accession>
<feature type="compositionally biased region" description="Polar residues" evidence="2">
    <location>
        <begin position="1"/>
        <end position="13"/>
    </location>
</feature>
<dbReference type="InterPro" id="IPR004353">
    <property type="entry name" value="Mon1"/>
</dbReference>
<proteinExistence type="inferred from homology"/>
<keyword evidence="1" id="KW-0926">Vacuole</keyword>
<dbReference type="GO" id="GO:0006914">
    <property type="term" value="P:autophagy"/>
    <property type="evidence" value="ECO:0007669"/>
    <property type="project" value="UniProtKB-UniRule"/>
</dbReference>
<dbReference type="STRING" id="133412.A0A1R1XVL2"/>
<evidence type="ECO:0000313" key="4">
    <source>
        <dbReference type="EMBL" id="OMJ18648.1"/>
    </source>
</evidence>
<dbReference type="GO" id="GO:0016192">
    <property type="term" value="P:vesicle-mediated transport"/>
    <property type="evidence" value="ECO:0007669"/>
    <property type="project" value="InterPro"/>
</dbReference>
<gene>
    <name evidence="4" type="ORF">AYI70_g5234</name>
</gene>
<dbReference type="PRINTS" id="PR01546">
    <property type="entry name" value="YEAST73DUF"/>
</dbReference>
<reference evidence="4 5" key="1">
    <citation type="submission" date="2017-01" db="EMBL/GenBank/DDBJ databases">
        <authorList>
            <person name="Mah S.A."/>
            <person name="Swanson W.J."/>
            <person name="Moy G.W."/>
            <person name="Vacquier V.D."/>
        </authorList>
    </citation>
    <scope>NUCLEOTIDE SEQUENCE [LARGE SCALE GENOMIC DNA]</scope>
    <source>
        <strain evidence="4 5">GSMNP</strain>
    </source>
</reference>
<organism evidence="4 5">
    <name type="scientific">Smittium culicis</name>
    <dbReference type="NCBI Taxonomy" id="133412"/>
    <lineage>
        <taxon>Eukaryota</taxon>
        <taxon>Fungi</taxon>
        <taxon>Fungi incertae sedis</taxon>
        <taxon>Zoopagomycota</taxon>
        <taxon>Kickxellomycotina</taxon>
        <taxon>Harpellomycetes</taxon>
        <taxon>Harpellales</taxon>
        <taxon>Legeriomycetaceae</taxon>
        <taxon>Smittium</taxon>
    </lineage>
</organism>
<feature type="compositionally biased region" description="Polar residues" evidence="2">
    <location>
        <begin position="21"/>
        <end position="31"/>
    </location>
</feature>
<keyword evidence="1" id="KW-0472">Membrane</keyword>
<sequence>MDTSTDNNNTSQIPKKDKSTSVDGSNTFTTTSDRRKSSLEILSKLNDSILKSHSKLQNSSENSFKIDPNSSKHVEELLNEVKLDENYFAPEESRMSNDIEEYEKTRLDNLEALFYQKEVDQTPEDISQHEGYRKNYPNLDFKSAKWQNKNKHYFVLSSAESYPMSYPSREFLGNQLMSERNRNDHNFSAPAQSPIVFGFLTQKTKLITLIHNKKVGSLATTDLLLLFNMISNSSQNTNSSESIFPFCFPKFNKSGFLFVHVSVILNNKSLFLVTNDKSCLEELKLYKKRVIQSLMLKKNSTFVNKIDFDSSFTIPELLNFGKTNRTESFTPKPIEQATNPESETILSANLSIHSADQSTSTQSKALPLSIRHNLLSLPEKIFKRNNSSSTTVNDTYAQSSDQRGYLESLNSRSKVYWILFKSKKYNQHINFFGDAIIGELVQVAVGSTGYEEETCLELDPFANKTIKRSFVGFKKCIEKFMKSRKLQASSSNLSDVYSGSTVSSSSSAAAAVATSEADRQQSRQLAAIACGSETTAAMGAKLVYFSTVFEQIVCWSSDDVEVYVSFHTEFNIELLVELINSLVKLVKKNIDYYFVTNSPSF</sequence>
<dbReference type="InterPro" id="IPR043971">
    <property type="entry name" value="FUZ/MON1/HPS1_longin_2"/>
</dbReference>
<keyword evidence="1" id="KW-0813">Transport</keyword>
<evidence type="ECO:0000256" key="2">
    <source>
        <dbReference type="SAM" id="MobiDB-lite"/>
    </source>
</evidence>
<keyword evidence="1" id="KW-0967">Endosome</keyword>
<feature type="region of interest" description="Disordered" evidence="2">
    <location>
        <begin position="1"/>
        <end position="37"/>
    </location>
</feature>
<name>A0A1R1XVL2_9FUNG</name>
<protein>
    <recommendedName>
        <fullName evidence="1">Vacuolar fusion protein MON1</fullName>
    </recommendedName>
</protein>
<comment type="function">
    <text evidence="1">Required for multiple vacuole delivery pathways including the cytoplasm to vacuole transport (Cvt), autophagy, pexophagy and endocytosis.</text>
</comment>
<keyword evidence="1" id="KW-0072">Autophagy</keyword>
<dbReference type="OrthoDB" id="272411at2759"/>
<dbReference type="PANTHER" id="PTHR13027">
    <property type="entry name" value="SAND PROTEIN-RELATED"/>
    <property type="match status" value="1"/>
</dbReference>
<evidence type="ECO:0000313" key="5">
    <source>
        <dbReference type="Proteomes" id="UP000187283"/>
    </source>
</evidence>
<dbReference type="GO" id="GO:0032585">
    <property type="term" value="C:multivesicular body membrane"/>
    <property type="evidence" value="ECO:0007669"/>
    <property type="project" value="UniProtKB-SubCell"/>
</dbReference>
<comment type="subcellular location">
    <subcellularLocation>
        <location evidence="1">Endosome</location>
        <location evidence="1">Multivesicular body membrane</location>
        <topology evidence="1">Peripheral membrane protein</topology>
    </subcellularLocation>
    <subcellularLocation>
        <location evidence="1">Prevacuolar compartment membrane</location>
        <topology evidence="1">Peripheral membrane protein</topology>
    </subcellularLocation>
    <subcellularLocation>
        <location evidence="1">Vacuole membrane</location>
        <topology evidence="1">Peripheral membrane protein</topology>
    </subcellularLocation>
</comment>
<dbReference type="PANTHER" id="PTHR13027:SF7">
    <property type="entry name" value="VACUOLAR FUSION PROTEIN MON1 HOMOLOG"/>
    <property type="match status" value="1"/>
</dbReference>
<evidence type="ECO:0000259" key="3">
    <source>
        <dbReference type="Pfam" id="PF19037"/>
    </source>
</evidence>